<keyword evidence="3" id="KW-1185">Reference proteome</keyword>
<dbReference type="Proteomes" id="UP000198534">
    <property type="component" value="Unassembled WGS sequence"/>
</dbReference>
<reference evidence="2 3" key="1">
    <citation type="submission" date="2016-10" db="EMBL/GenBank/DDBJ databases">
        <authorList>
            <person name="de Groot N.N."/>
        </authorList>
    </citation>
    <scope>NUCLEOTIDE SEQUENCE [LARGE SCALE GENOMIC DNA]</scope>
    <source>
        <strain evidence="2 3">DSM 45610</strain>
    </source>
</reference>
<dbReference type="InterPro" id="IPR004991">
    <property type="entry name" value="Aerolysin-like"/>
</dbReference>
<dbReference type="SUPFAM" id="SSF56973">
    <property type="entry name" value="Aerolisin/ETX pore-forming domain"/>
    <property type="match status" value="1"/>
</dbReference>
<dbReference type="EMBL" id="FNNQ01000001">
    <property type="protein sequence ID" value="SDW10871.1"/>
    <property type="molecule type" value="Genomic_DNA"/>
</dbReference>
<sequence>MYPKKRIFKVFAVVFAFLLIASGGMNSKAFAAETKLLEFDPAATDAFCKLVTGSCSPSIDWEQSTLTATDVKATPIGTPEETDQNTLFMGSAELENESATVTQSLKSQEFKKDFTDSVTTTVTEGWKAGGSLSLNATIKEIFGLSGTATGEYNYSESEAKTKTSTATYTSPAQSINVPPRAKAIVTVNLQRVNSTGKVSLDALIGGDLAIDNSEEDNPSMNPVYDLFKNATSKGYQLPPQLSLDDSAQKLRFKGSGEWTADYGSKYKVNVQLVDLDTGEPKFFKNKDGKNVKSYSFEVPVKKGDVDNKGSDKK</sequence>
<organism evidence="2 3">
    <name type="scientific">Marininema mesophilum</name>
    <dbReference type="NCBI Taxonomy" id="1048340"/>
    <lineage>
        <taxon>Bacteria</taxon>
        <taxon>Bacillati</taxon>
        <taxon>Bacillota</taxon>
        <taxon>Bacilli</taxon>
        <taxon>Bacillales</taxon>
        <taxon>Thermoactinomycetaceae</taxon>
        <taxon>Marininema</taxon>
    </lineage>
</organism>
<feature type="signal peptide" evidence="1">
    <location>
        <begin position="1"/>
        <end position="31"/>
    </location>
</feature>
<feature type="chain" id="PRO_5011650337" evidence="1">
    <location>
        <begin position="32"/>
        <end position="313"/>
    </location>
</feature>
<proteinExistence type="predicted"/>
<dbReference type="Pfam" id="PF03318">
    <property type="entry name" value="ETX_MTX2"/>
    <property type="match status" value="1"/>
</dbReference>
<dbReference type="Gene3D" id="2.170.15.10">
    <property type="entry name" value="Proaerolysin, chain A, domain 3"/>
    <property type="match status" value="1"/>
</dbReference>
<protein>
    <submittedName>
        <fullName evidence="2">Toxin ETX/toxin MTX2</fullName>
    </submittedName>
</protein>
<dbReference type="CDD" id="cd20223">
    <property type="entry name" value="PFM_epsilon-toxin-like"/>
    <property type="match status" value="1"/>
</dbReference>
<dbReference type="STRING" id="1048340.SAMN05444487_101309"/>
<accession>A0A1H2QUQ6</accession>
<evidence type="ECO:0000313" key="3">
    <source>
        <dbReference type="Proteomes" id="UP000198534"/>
    </source>
</evidence>
<dbReference type="RefSeq" id="WP_091735042.1">
    <property type="nucleotide sequence ID" value="NZ_FNNQ01000001.1"/>
</dbReference>
<evidence type="ECO:0000256" key="1">
    <source>
        <dbReference type="SAM" id="SignalP"/>
    </source>
</evidence>
<dbReference type="AlphaFoldDB" id="A0A1H2QUQ6"/>
<evidence type="ECO:0000313" key="2">
    <source>
        <dbReference type="EMBL" id="SDW10871.1"/>
    </source>
</evidence>
<keyword evidence="1" id="KW-0732">Signal</keyword>
<name>A0A1H2QUQ6_9BACL</name>
<gene>
    <name evidence="2" type="ORF">SAMN05444487_101309</name>
</gene>